<dbReference type="InterPro" id="IPR006827">
    <property type="entry name" value="Lant_deHydtase_N"/>
</dbReference>
<proteinExistence type="predicted"/>
<dbReference type="NCBIfam" id="TIGR03891">
    <property type="entry name" value="thiopep_ocin"/>
    <property type="match status" value="1"/>
</dbReference>
<dbReference type="Pfam" id="PF14028">
    <property type="entry name" value="Lant_dehydr_C"/>
    <property type="match status" value="1"/>
</dbReference>
<sequence>MGEFNMAANKKNVYKCLDNYMVRNPLLSYDFYFNICNSKDNVRREFLKDRKIQEAILTSSSSLYESALMSDIQEKKVNQIESSLLKYMIRMSTRTTPYGLFAGVGMGDFEENTNVNSMDLSSGFKYMRIDMEWEFKLLNKIESNNEILNALKVYRNDIVIKNGDRLDNVYLSNYGSANEANLKFNASIRFTEKVNDVLNLSQNGIKVNELINLLNPEGRYENESILFFIKQLISNEYIISELRPPLVNTNTTEYILNKLRDINEANHIYKSLSEINNMINVYNETKVGDGIEIYTSIVEKMKKLCKSKNYLQIDLKKDNKVCSLSKNIKQDVENLVQVLLKLSPGNKQMNHLTKFAYEFSERYGIYREVNILEVLDKDKGIGAPAGYQMPPSHKEIASNEYTESNIRYDEVLTNKLNECIINGKNEIEFNDTDLDYICGDSDTLWNKNNLPASLDVNIFIKSKDAESIDSGDYELFIGPNYGSTCAGKMFGRFAHMFDDNLNNIFKKVDEAIESVEKDSILVEITELPMSGRTANICKNYNNREYELTIATNKSELSKKISIQDVYVGIDENNKFYFKSKLLNKKIIFTSNHMLNEAIGSNAYRFMRDVCENSKNDIFSRAYDVGLKDLISIPRIRYGNLILSSSKWKVNKKILNIGNSNKINLSNIKTFINENKIPKFVYVGKNDNRLIVDTELDDHLAELLDIVKKSEDYTVISELEFTKDELWFKDKSGKGYVSEFVFPVVINIDDNIDFEIINKDINITTKSDVHKNKAMISTYSKDRQLGLFNDWIYFKFYGVDKRIEEFLGMKLINLVGELYEHKIIDKFFYLRYSDPDNHVRFRVKLNDEENKIKLLTLVDEFVKNQIDKGLMSKVEIDMYFKELERYGGVEPFKKVEQAFCDDSLISMQLINLKKNNGIKVDEIILACINTIHILESAGLEFSDQNALFQSLFNQKDGRDLYREKSKELMFYCNSFNNWENLRSTEEGRQIYEIITLRECSFKEYWETVNLEDDKGNLLNDKVDILMSIIHMFCNRFLDSRDKEIITMQLVRHTLHALKYKRKFLGEATNEN</sequence>
<evidence type="ECO:0000259" key="1">
    <source>
        <dbReference type="Pfam" id="PF04738"/>
    </source>
</evidence>
<dbReference type="RefSeq" id="WP_172692223.1">
    <property type="nucleotide sequence ID" value="NZ_MG205643.1"/>
</dbReference>
<protein>
    <submittedName>
        <fullName evidence="3">Uncharacterized protein</fullName>
    </submittedName>
</protein>
<feature type="domain" description="Lantibiotic dehydratase N-terminal" evidence="1">
    <location>
        <begin position="49"/>
        <end position="702"/>
    </location>
</feature>
<feature type="domain" description="Thiopeptide-type bacteriocin biosynthesis" evidence="2">
    <location>
        <begin position="790"/>
        <end position="1053"/>
    </location>
</feature>
<dbReference type="AlphaFoldDB" id="A0A2I6SWE1"/>
<evidence type="ECO:0000313" key="3">
    <source>
        <dbReference type="EMBL" id="AUO31845.1"/>
    </source>
</evidence>
<accession>A0A2I6SWE1</accession>
<organism evidence="3">
    <name type="scientific">Paraclostridium sordellii</name>
    <name type="common">Clostridium sordellii</name>
    <dbReference type="NCBI Taxonomy" id="1505"/>
    <lineage>
        <taxon>Bacteria</taxon>
        <taxon>Bacillati</taxon>
        <taxon>Bacillota</taxon>
        <taxon>Clostridia</taxon>
        <taxon>Peptostreptococcales</taxon>
        <taxon>Peptostreptococcaceae</taxon>
        <taxon>Paraclostridium</taxon>
    </lineage>
</organism>
<evidence type="ECO:0000259" key="2">
    <source>
        <dbReference type="Pfam" id="PF14028"/>
    </source>
</evidence>
<dbReference type="InterPro" id="IPR023809">
    <property type="entry name" value="Thiopep_bacteriocin_synth_dom"/>
</dbReference>
<dbReference type="EMBL" id="MG205643">
    <property type="protein sequence ID" value="AUO31845.1"/>
    <property type="molecule type" value="Genomic_DNA"/>
</dbReference>
<geneLocation type="plasmid" evidence="3">
    <name>pCS1-5</name>
</geneLocation>
<name>A0A2I6SWE1_PARSO</name>
<keyword evidence="3" id="KW-0614">Plasmid</keyword>
<dbReference type="Pfam" id="PF04738">
    <property type="entry name" value="Lant_dehydr_N"/>
    <property type="match status" value="1"/>
</dbReference>
<reference evidence="3" key="1">
    <citation type="submission" date="2017-10" db="EMBL/GenBank/DDBJ databases">
        <title>Conjugative transfer of the toxin plasmid of Clostridium sordellii.</title>
        <authorList>
            <person name="Vidor C.J."/>
            <person name="Awad M."/>
            <person name="Lyras D."/>
        </authorList>
    </citation>
    <scope>NUCLEOTIDE SEQUENCE</scope>
    <source>
        <strain evidence="3">S0804018</strain>
        <plasmid evidence="3">pCS1-5</plasmid>
    </source>
</reference>